<dbReference type="RefSeq" id="WP_270076915.1">
    <property type="nucleotide sequence ID" value="NZ_CP115174.1"/>
</dbReference>
<proteinExistence type="predicted"/>
<accession>A0ABY7NNW1</accession>
<keyword evidence="2" id="KW-0449">Lipoprotein</keyword>
<feature type="domain" description="ABC-type transport auxiliary lipoprotein component" evidence="1">
    <location>
        <begin position="40"/>
        <end position="194"/>
    </location>
</feature>
<evidence type="ECO:0000313" key="3">
    <source>
        <dbReference type="Proteomes" id="UP001210865"/>
    </source>
</evidence>
<dbReference type="SUPFAM" id="SSF159594">
    <property type="entry name" value="XCC0632-like"/>
    <property type="match status" value="1"/>
</dbReference>
<reference evidence="2 3" key="1">
    <citation type="submission" date="2022-12" db="EMBL/GenBank/DDBJ databases">
        <title>Sphingomonas abieness sp. nov., an endophytic bacterium isolated from Abies koreana.</title>
        <authorList>
            <person name="Jiang L."/>
            <person name="Lee J."/>
        </authorList>
    </citation>
    <scope>NUCLEOTIDE SEQUENCE [LARGE SCALE GENOMIC DNA]</scope>
    <source>
        <strain evidence="3">PAMB 00755</strain>
    </source>
</reference>
<organism evidence="2 3">
    <name type="scientific">Sphingomonas abietis</name>
    <dbReference type="NCBI Taxonomy" id="3012344"/>
    <lineage>
        <taxon>Bacteria</taxon>
        <taxon>Pseudomonadati</taxon>
        <taxon>Pseudomonadota</taxon>
        <taxon>Alphaproteobacteria</taxon>
        <taxon>Sphingomonadales</taxon>
        <taxon>Sphingomonadaceae</taxon>
        <taxon>Sphingomonas</taxon>
    </lineage>
</organism>
<dbReference type="InterPro" id="IPR005586">
    <property type="entry name" value="ABC_trans_aux"/>
</dbReference>
<protein>
    <submittedName>
        <fullName evidence="2">ABC-type transport auxiliary lipoprotein family protein</fullName>
    </submittedName>
</protein>
<dbReference type="EMBL" id="CP115174">
    <property type="protein sequence ID" value="WBO22267.1"/>
    <property type="molecule type" value="Genomic_DNA"/>
</dbReference>
<sequence length="199" mass="20621">MKTRILALRPALLLAPILLAGCVSFGAKVPPQLLRLSPVAEAPANAGEVLGKGLAVAVSYPSAPIELSNNRVPVRTGATQIAYVKNAQWIDAPAHLFRDLLAETITVRTGRPTVTPREASLAQGPRLAGRLLAFGIDAGANRAAVSYDATLVRNDGQIEARRFTATAPVSGAITEASAGTAINAAANDVAVQVADWVGR</sequence>
<keyword evidence="3" id="KW-1185">Reference proteome</keyword>
<dbReference type="Pfam" id="PF03886">
    <property type="entry name" value="ABC_trans_aux"/>
    <property type="match status" value="1"/>
</dbReference>
<evidence type="ECO:0000313" key="2">
    <source>
        <dbReference type="EMBL" id="WBO22267.1"/>
    </source>
</evidence>
<dbReference type="Gene3D" id="3.40.50.10610">
    <property type="entry name" value="ABC-type transport auxiliary lipoprotein component"/>
    <property type="match status" value="1"/>
</dbReference>
<name>A0ABY7NNW1_9SPHN</name>
<gene>
    <name evidence="2" type="ORF">PBT88_19310</name>
</gene>
<dbReference type="PROSITE" id="PS51257">
    <property type="entry name" value="PROKAR_LIPOPROTEIN"/>
    <property type="match status" value="1"/>
</dbReference>
<dbReference type="Proteomes" id="UP001210865">
    <property type="component" value="Chromosome"/>
</dbReference>
<evidence type="ECO:0000259" key="1">
    <source>
        <dbReference type="Pfam" id="PF03886"/>
    </source>
</evidence>